<evidence type="ECO:0000313" key="1">
    <source>
        <dbReference type="EMBL" id="PNS21435.1"/>
    </source>
</evidence>
<dbReference type="InParanoid" id="A0A2K1R2D2"/>
<protein>
    <submittedName>
        <fullName evidence="1">Uncharacterized protein</fullName>
    </submittedName>
</protein>
<dbReference type="AlphaFoldDB" id="A0A2K1R2D2"/>
<sequence>MLTTWTASEQSMNKADEVRAAISPATEGFRHAVREYYAAIRSLFGNGALLESLEALPQLPRPTPGPPNGLLADEQKVRDIYDTMYKTPDSVFVTFAARSDAAQDQTAGSRFSTQCIPEEHLLAAAQVPACMPFIDALHEHYPEAKP</sequence>
<proteinExistence type="predicted"/>
<gene>
    <name evidence="1" type="ORF">CAC42_1214</name>
</gene>
<keyword evidence="2" id="KW-1185">Reference proteome</keyword>
<name>A0A2K1R2D2_9PEZI</name>
<reference evidence="1 2" key="1">
    <citation type="submission" date="2017-06" db="EMBL/GenBank/DDBJ databases">
        <title>Draft genome sequence of a variant of Elsinoe murrayae.</title>
        <authorList>
            <person name="Cheng Q."/>
        </authorList>
    </citation>
    <scope>NUCLEOTIDE SEQUENCE [LARGE SCALE GENOMIC DNA]</scope>
    <source>
        <strain evidence="1 2">CQ-2017a</strain>
    </source>
</reference>
<accession>A0A2K1R2D2</accession>
<comment type="caution">
    <text evidence="1">The sequence shown here is derived from an EMBL/GenBank/DDBJ whole genome shotgun (WGS) entry which is preliminary data.</text>
</comment>
<dbReference type="EMBL" id="NKHZ01000011">
    <property type="protein sequence ID" value="PNS21435.1"/>
    <property type="molecule type" value="Genomic_DNA"/>
</dbReference>
<evidence type="ECO:0000313" key="2">
    <source>
        <dbReference type="Proteomes" id="UP000243797"/>
    </source>
</evidence>
<organism evidence="1 2">
    <name type="scientific">Sphaceloma murrayae</name>
    <dbReference type="NCBI Taxonomy" id="2082308"/>
    <lineage>
        <taxon>Eukaryota</taxon>
        <taxon>Fungi</taxon>
        <taxon>Dikarya</taxon>
        <taxon>Ascomycota</taxon>
        <taxon>Pezizomycotina</taxon>
        <taxon>Dothideomycetes</taxon>
        <taxon>Dothideomycetidae</taxon>
        <taxon>Myriangiales</taxon>
        <taxon>Elsinoaceae</taxon>
        <taxon>Sphaceloma</taxon>
    </lineage>
</organism>
<dbReference type="Proteomes" id="UP000243797">
    <property type="component" value="Unassembled WGS sequence"/>
</dbReference>